<dbReference type="PROSITE" id="PS00018">
    <property type="entry name" value="EF_HAND_1"/>
    <property type="match status" value="1"/>
</dbReference>
<gene>
    <name evidence="2" type="ORF">SDC9_49842</name>
</gene>
<feature type="compositionally biased region" description="Polar residues" evidence="1">
    <location>
        <begin position="54"/>
        <end position="72"/>
    </location>
</feature>
<dbReference type="EMBL" id="VSSQ01000965">
    <property type="protein sequence ID" value="MPM03575.1"/>
    <property type="molecule type" value="Genomic_DNA"/>
</dbReference>
<reference evidence="2" key="1">
    <citation type="submission" date="2019-08" db="EMBL/GenBank/DDBJ databases">
        <authorList>
            <person name="Kucharzyk K."/>
            <person name="Murdoch R.W."/>
            <person name="Higgins S."/>
            <person name="Loffler F."/>
        </authorList>
    </citation>
    <scope>NUCLEOTIDE SEQUENCE</scope>
</reference>
<protein>
    <recommendedName>
        <fullName evidence="3">EF-hand domain-containing protein</fullName>
    </recommendedName>
</protein>
<feature type="compositionally biased region" description="Polar residues" evidence="1">
    <location>
        <begin position="32"/>
        <end position="41"/>
    </location>
</feature>
<dbReference type="InterPro" id="IPR018247">
    <property type="entry name" value="EF_Hand_1_Ca_BS"/>
</dbReference>
<evidence type="ECO:0008006" key="3">
    <source>
        <dbReference type="Google" id="ProtNLM"/>
    </source>
</evidence>
<dbReference type="AlphaFoldDB" id="A0A644WI75"/>
<accession>A0A644WI75</accession>
<organism evidence="2">
    <name type="scientific">bioreactor metagenome</name>
    <dbReference type="NCBI Taxonomy" id="1076179"/>
    <lineage>
        <taxon>unclassified sequences</taxon>
        <taxon>metagenomes</taxon>
        <taxon>ecological metagenomes</taxon>
    </lineage>
</organism>
<dbReference type="PROSITE" id="PS51257">
    <property type="entry name" value="PROKAR_LIPOPROTEIN"/>
    <property type="match status" value="1"/>
</dbReference>
<feature type="region of interest" description="Disordered" evidence="1">
    <location>
        <begin position="32"/>
        <end position="123"/>
    </location>
</feature>
<evidence type="ECO:0000313" key="2">
    <source>
        <dbReference type="EMBL" id="MPM03575.1"/>
    </source>
</evidence>
<comment type="caution">
    <text evidence="2">The sequence shown here is derived from an EMBL/GenBank/DDBJ whole genome shotgun (WGS) entry which is preliminary data.</text>
</comment>
<evidence type="ECO:0000256" key="1">
    <source>
        <dbReference type="SAM" id="MobiDB-lite"/>
    </source>
</evidence>
<name>A0A644WI75_9ZZZZ</name>
<feature type="compositionally biased region" description="Polar residues" evidence="1">
    <location>
        <begin position="79"/>
        <end position="123"/>
    </location>
</feature>
<proteinExistence type="predicted"/>
<sequence>MKKIRFIFLPGILALCLLAGCSSQSQKSAANIAPTGNSVSEKTAEAETAGKTLGNGNTSVPVSNDLENSINVKAHDNSSMKATGISSGAKTSANTEDGSGKITDTGNNTKAPTSDVSQDANVQNNNSGTVGGYCISNQNKYNVTVPKVNYELDIDKDGTISSADYKLSGMSQEDFASKLVSNGNVGTASEAKQVIKGDITVMCGVFSGTCN</sequence>